<reference evidence="1" key="1">
    <citation type="submission" date="2022-07" db="EMBL/GenBank/DDBJ databases">
        <title>Phylogenomic reconstructions and comparative analyses of Kickxellomycotina fungi.</title>
        <authorList>
            <person name="Reynolds N.K."/>
            <person name="Stajich J.E."/>
            <person name="Barry K."/>
            <person name="Grigoriev I.V."/>
            <person name="Crous P."/>
            <person name="Smith M.E."/>
        </authorList>
    </citation>
    <scope>NUCLEOTIDE SEQUENCE</scope>
    <source>
        <strain evidence="1">BCRC 34780</strain>
    </source>
</reference>
<evidence type="ECO:0000313" key="1">
    <source>
        <dbReference type="EMBL" id="KAJ2806375.1"/>
    </source>
</evidence>
<name>A0ACC1LEI5_9FUNG</name>
<gene>
    <name evidence="1" type="ORF">H4R21_000892</name>
</gene>
<dbReference type="Proteomes" id="UP001140087">
    <property type="component" value="Unassembled WGS sequence"/>
</dbReference>
<evidence type="ECO:0000313" key="2">
    <source>
        <dbReference type="Proteomes" id="UP001140087"/>
    </source>
</evidence>
<dbReference type="EMBL" id="JANBUN010000147">
    <property type="protein sequence ID" value="KAJ2806375.1"/>
    <property type="molecule type" value="Genomic_DNA"/>
</dbReference>
<keyword evidence="2" id="KW-1185">Reference proteome</keyword>
<comment type="caution">
    <text evidence="1">The sequence shown here is derived from an EMBL/GenBank/DDBJ whole genome shotgun (WGS) entry which is preliminary data.</text>
</comment>
<organism evidence="1 2">
    <name type="scientific">Coemansia helicoidea</name>
    <dbReference type="NCBI Taxonomy" id="1286919"/>
    <lineage>
        <taxon>Eukaryota</taxon>
        <taxon>Fungi</taxon>
        <taxon>Fungi incertae sedis</taxon>
        <taxon>Zoopagomycota</taxon>
        <taxon>Kickxellomycotina</taxon>
        <taxon>Kickxellomycetes</taxon>
        <taxon>Kickxellales</taxon>
        <taxon>Kickxellaceae</taxon>
        <taxon>Coemansia</taxon>
    </lineage>
</organism>
<proteinExistence type="predicted"/>
<protein>
    <submittedName>
        <fullName evidence="1">Uncharacterized protein</fullName>
    </submittedName>
</protein>
<accession>A0ACC1LEI5</accession>
<sequence>MTSLSNEPPTRVYVDDDRAEARLHDYFIPAAVDRTLLCRAVFGAEHKFIRICAPRRTGCSFNLELLAKFANVLTVGDMPPPTDTSTRARPRKMRAPPLFDRSAAHDARMHQFRDSLLLRAAPDFVAEHLARYPVIHLDLPNICPGTLGDFNRCMVKAVINSVLSVWANALDALSADYKQREQRKALVQLEEEWTAKLDDDDAAWEQRGDGASTILSKLVDHLSTLFDAPMVVLIDEYDVPLLSTECYDWAPRARQSYLQLLRCVLADNAEKLFKVVLVGAYPLALDDSGLDTGSMVTVEVAPGRPSRAYTAAGPVHSEALALIPYMFGLAPAEVRALTAQRNLLASREHNLCARIPEDVMVQHCFSPSGCASGVRCSMGDVLNLFQVISKVDMVQMLRSNAFSEEAEFLTADMVRERRMDMVRLATVLLCEYDADTAGDSVVGGGAGLCYNTTISTPLGEAFIGKGHNAPISREDGGSEGDDDLDVLSMNRYLSDLVCYGHAAVWADNKLRIPNGRFRRLWEYVRQVATFGDNNAISQSSARTRVVTDLHHGRVFGLLGLMQFCARVLRGNHGYPEDSKLEAMCCYIASFLTHPRYLAADRANIEYDHTFFRELHNGRTSWEIVLHPFGRHLQRLVILFEFARILPDDTSDATAIALSMQALQTIADSGRAQSYLHCDRRLDVGVAFGQDMIAVSRRFWEPVGDGCPVAKSDVSLEECEKLHSGSTQGWQDGLGWMTAAMSPSSDDDGDNSNNDDADEEAPADRLNKRSRRDSAQTPLRRSGRKTSAPDRYQP</sequence>